<feature type="domain" description="Mce/MlaD" evidence="8">
    <location>
        <begin position="517"/>
        <end position="604"/>
    </location>
</feature>
<feature type="domain" description="Mce/MlaD" evidence="8">
    <location>
        <begin position="155"/>
        <end position="215"/>
    </location>
</feature>
<accession>A0ABS6MX23</accession>
<feature type="domain" description="Mce/MlaD" evidence="8">
    <location>
        <begin position="280"/>
        <end position="369"/>
    </location>
</feature>
<reference evidence="9 10" key="1">
    <citation type="submission" date="2021-06" db="EMBL/GenBank/DDBJ databases">
        <title>Differences between aerobic and microaerobic xylene degrading microbial communities.</title>
        <authorList>
            <person name="Banerjee S."/>
            <person name="Tancsics A."/>
        </authorList>
    </citation>
    <scope>NUCLEOTIDE SEQUENCE [LARGE SCALE GENOMIC DNA]</scope>
    <source>
        <strain evidence="9 10">MAP12</strain>
    </source>
</reference>
<dbReference type="PANTHER" id="PTHR30462:SF0">
    <property type="entry name" value="INTERMEMBRANE TRANSPORT PROTEIN YEBT"/>
    <property type="match status" value="1"/>
</dbReference>
<keyword evidence="3" id="KW-0997">Cell inner membrane</keyword>
<dbReference type="InterPro" id="IPR051800">
    <property type="entry name" value="PqiA-PqiB_transport"/>
</dbReference>
<keyword evidence="6 7" id="KW-0472">Membrane</keyword>
<evidence type="ECO:0000259" key="8">
    <source>
        <dbReference type="Pfam" id="PF02470"/>
    </source>
</evidence>
<evidence type="ECO:0000313" key="9">
    <source>
        <dbReference type="EMBL" id="MBV2133366.1"/>
    </source>
</evidence>
<feature type="transmembrane region" description="Helical" evidence="7">
    <location>
        <begin position="12"/>
        <end position="34"/>
    </location>
</feature>
<proteinExistence type="predicted"/>
<comment type="caution">
    <text evidence="9">The sequence shown here is derived from an EMBL/GenBank/DDBJ whole genome shotgun (WGS) entry which is preliminary data.</text>
</comment>
<evidence type="ECO:0000256" key="5">
    <source>
        <dbReference type="ARBA" id="ARBA00022989"/>
    </source>
</evidence>
<evidence type="ECO:0000256" key="3">
    <source>
        <dbReference type="ARBA" id="ARBA00022519"/>
    </source>
</evidence>
<dbReference type="Pfam" id="PF02470">
    <property type="entry name" value="MlaD"/>
    <property type="match status" value="6"/>
</dbReference>
<evidence type="ECO:0000256" key="6">
    <source>
        <dbReference type="ARBA" id="ARBA00023136"/>
    </source>
</evidence>
<keyword evidence="2" id="KW-1003">Cell membrane</keyword>
<feature type="domain" description="Mce/MlaD" evidence="8">
    <location>
        <begin position="41"/>
        <end position="131"/>
    </location>
</feature>
<protein>
    <submittedName>
        <fullName evidence="9">MCE family protein</fullName>
    </submittedName>
</protein>
<dbReference type="EMBL" id="JAHRGL010000027">
    <property type="protein sequence ID" value="MBV2133366.1"/>
    <property type="molecule type" value="Genomic_DNA"/>
</dbReference>
<evidence type="ECO:0000313" key="10">
    <source>
        <dbReference type="Proteomes" id="UP000813068"/>
    </source>
</evidence>
<feature type="domain" description="Mce/MlaD" evidence="8">
    <location>
        <begin position="633"/>
        <end position="690"/>
    </location>
</feature>
<organism evidence="9 10">
    <name type="scientific">Geopseudomonas aromaticivorans</name>
    <dbReference type="NCBI Taxonomy" id="2849492"/>
    <lineage>
        <taxon>Bacteria</taxon>
        <taxon>Pseudomonadati</taxon>
        <taxon>Pseudomonadota</taxon>
        <taxon>Gammaproteobacteria</taxon>
        <taxon>Pseudomonadales</taxon>
        <taxon>Pseudomonadaceae</taxon>
        <taxon>Geopseudomonas</taxon>
    </lineage>
</organism>
<gene>
    <name evidence="9" type="ORF">KRX52_11230</name>
</gene>
<evidence type="ECO:0000256" key="4">
    <source>
        <dbReference type="ARBA" id="ARBA00022692"/>
    </source>
</evidence>
<dbReference type="Proteomes" id="UP000813068">
    <property type="component" value="Unassembled WGS sequence"/>
</dbReference>
<comment type="subcellular location">
    <subcellularLocation>
        <location evidence="1">Cell inner membrane</location>
    </subcellularLocation>
</comment>
<keyword evidence="5 7" id="KW-1133">Transmembrane helix</keyword>
<feature type="domain" description="Mce/MlaD" evidence="8">
    <location>
        <begin position="395"/>
        <end position="453"/>
    </location>
</feature>
<dbReference type="InterPro" id="IPR003399">
    <property type="entry name" value="Mce/MlaD"/>
</dbReference>
<evidence type="ECO:0000256" key="1">
    <source>
        <dbReference type="ARBA" id="ARBA00004533"/>
    </source>
</evidence>
<dbReference type="PANTHER" id="PTHR30462">
    <property type="entry name" value="INTERMEMBRANE TRANSPORT PROTEIN PQIB-RELATED"/>
    <property type="match status" value="1"/>
</dbReference>
<evidence type="ECO:0000256" key="7">
    <source>
        <dbReference type="SAM" id="Phobius"/>
    </source>
</evidence>
<name>A0ABS6MX23_9GAMM</name>
<dbReference type="RefSeq" id="WP_217681821.1">
    <property type="nucleotide sequence ID" value="NZ_JAHRGL010000027.1"/>
</dbReference>
<keyword evidence="4 7" id="KW-0812">Transmembrane</keyword>
<keyword evidence="10" id="KW-1185">Reference proteome</keyword>
<evidence type="ECO:0000256" key="2">
    <source>
        <dbReference type="ARBA" id="ARBA00022475"/>
    </source>
</evidence>
<sequence length="760" mass="82813">MTELAQPDIRKTSNWSAIWVLPLLALIIGLWLLWRAFSEAGVEIRVHFADGEGIQVNKTQVMYKGIAVGKVIALHVSKDIQGVDATIEIKREAEDYLGQETRFWLVKPRVSLAGVTGLETLVSGIYIAVDPIKGERASDFQALAEPPPLSDKLPGLHLTLKAERLGSLDQGSPVFYRQIQVGQVKGYRLGDDERTVEIQIYIEQPYAHLIRKHTRFWNASGISFSGGLSGFKLRAESLVSIATGGIAFATPEHREDSPATDPAIPFRLYEDFDAAEAGFRVMLQLDNVSGLQPGRTPVIFNGVQVGTLKSLDMGGDFSKPMAELTMDPRTEELLLGSSEFWVVKPSISLAGITGLEALVQGNFLAVRFGKEGAPTREFSISAKAPPLNVDAPGLHLLLAAERLGSLDVGSPVLYRQVRVGSVQSFQLSGDRREVLFDVHIEQDYAGLVNASTRFWNASGISLKGGLSGVEVKSESLQTLVLGGIAFDTPDRTAASVPRFRRFTLFSEEKQARALGQLIELRARRGDGLREGTLLRYRGLDVGQVEQVGLSDDLADVLLKVRVSVAGERIARTGSRFWVVRPELGLARTANLDTLVSGPYLEVQPAPRQVEVQTRFELLPQAPQATPTAEGLALVLSAARRGSVEPGDDVTYREMAVGKVIRLELGPTADRVLIHILIEPRYAALVRGGSRFWNASGVDVDFGLLKGVAVRTESVEAILAGGIAFATPDEQRPAQPGQTFVLFDEPQAEWLNWAPKIPLGQ</sequence>